<dbReference type="InterPro" id="IPR036188">
    <property type="entry name" value="FAD/NAD-bd_sf"/>
</dbReference>
<accession>A0A9X2EDT9</accession>
<evidence type="ECO:0000313" key="2">
    <source>
        <dbReference type="EMBL" id="MCM6776398.1"/>
    </source>
</evidence>
<organism evidence="2 3">
    <name type="scientific">Nocardia pulmonis</name>
    <dbReference type="NCBI Taxonomy" id="2951408"/>
    <lineage>
        <taxon>Bacteria</taxon>
        <taxon>Bacillati</taxon>
        <taxon>Actinomycetota</taxon>
        <taxon>Actinomycetes</taxon>
        <taxon>Mycobacteriales</taxon>
        <taxon>Nocardiaceae</taxon>
        <taxon>Nocardia</taxon>
    </lineage>
</organism>
<dbReference type="AlphaFoldDB" id="A0A9X2EDT9"/>
<reference evidence="2" key="1">
    <citation type="submission" date="2022-06" db="EMBL/GenBank/DDBJ databases">
        <title>Novel species in genus nocardia.</title>
        <authorList>
            <person name="Li F."/>
        </authorList>
    </citation>
    <scope>NUCLEOTIDE SEQUENCE</scope>
    <source>
        <strain evidence="2">CDC141</strain>
    </source>
</reference>
<dbReference type="Gene3D" id="3.50.50.60">
    <property type="entry name" value="FAD/NAD(P)-binding domain"/>
    <property type="match status" value="1"/>
</dbReference>
<dbReference type="Gene3D" id="3.30.9.10">
    <property type="entry name" value="D-Amino Acid Oxidase, subunit A, domain 2"/>
    <property type="match status" value="1"/>
</dbReference>
<gene>
    <name evidence="2" type="ORF">NDR86_23200</name>
</gene>
<name>A0A9X2EDT9_9NOCA</name>
<dbReference type="RefSeq" id="WP_251914700.1">
    <property type="nucleotide sequence ID" value="NZ_JAMRXG010000010.1"/>
</dbReference>
<dbReference type="InterPro" id="IPR002938">
    <property type="entry name" value="FAD-bd"/>
</dbReference>
<feature type="domain" description="FAD-binding" evidence="1">
    <location>
        <begin position="274"/>
        <end position="321"/>
    </location>
</feature>
<feature type="domain" description="FAD-binding" evidence="1">
    <location>
        <begin position="9"/>
        <end position="168"/>
    </location>
</feature>
<dbReference type="PANTHER" id="PTHR46865">
    <property type="entry name" value="OXIDOREDUCTASE-RELATED"/>
    <property type="match status" value="1"/>
</dbReference>
<dbReference type="PANTHER" id="PTHR46865:SF8">
    <property type="entry name" value="POSSIBLE OXIDOREDUCTASE"/>
    <property type="match status" value="1"/>
</dbReference>
<dbReference type="EMBL" id="JAMRXG010000010">
    <property type="protein sequence ID" value="MCM6776398.1"/>
    <property type="molecule type" value="Genomic_DNA"/>
</dbReference>
<evidence type="ECO:0000259" key="1">
    <source>
        <dbReference type="Pfam" id="PF01494"/>
    </source>
</evidence>
<dbReference type="Pfam" id="PF01494">
    <property type="entry name" value="FAD_binding_3"/>
    <property type="match status" value="2"/>
</dbReference>
<comment type="caution">
    <text evidence="2">The sequence shown here is derived from an EMBL/GenBank/DDBJ whole genome shotgun (WGS) entry which is preliminary data.</text>
</comment>
<dbReference type="GO" id="GO:0071949">
    <property type="term" value="F:FAD binding"/>
    <property type="evidence" value="ECO:0007669"/>
    <property type="project" value="InterPro"/>
</dbReference>
<sequence>MRTKQRRAIVSGAGIAGLATALRLYRAGWDVLVVERASSRRSGGYLVNINGFGYDAAEKLCILPHLAAQDIGWFTTILVRADGSEKFTVPVEIARAAVGSRMVSVFRGDVETALYEQVSPLVPIRFGTVVEAVEQTPDVVRVRLSDGGDEYAELLIGADGLHSGVRRLVFGPDAGLRKDLRHMVGAFPLRRVPDGVPMLAGTTFIGPGRTAAVINVGPERSSAFFTYRTTDPAAELARGPIAALGGVFGDLGGGVRDALAQLAMDSGAAYFDSVSQIVTDRWSDGRIVLVGDAAWCVTPFAGYGVALALAGADRLGDALTRHGHDIAAALASWESALRPEVRKRQAAAHRGAARFAPATEFQVRMNELTMRAIGLPILRGAVGWAIARANR</sequence>
<keyword evidence="2" id="KW-0560">Oxidoreductase</keyword>
<dbReference type="GO" id="GO:0004497">
    <property type="term" value="F:monooxygenase activity"/>
    <property type="evidence" value="ECO:0007669"/>
    <property type="project" value="UniProtKB-KW"/>
</dbReference>
<dbReference type="Proteomes" id="UP001139157">
    <property type="component" value="Unassembled WGS sequence"/>
</dbReference>
<keyword evidence="2" id="KW-0503">Monooxygenase</keyword>
<dbReference type="InterPro" id="IPR051704">
    <property type="entry name" value="FAD_aromatic-hydroxylase"/>
</dbReference>
<keyword evidence="3" id="KW-1185">Reference proteome</keyword>
<dbReference type="SUPFAM" id="SSF51905">
    <property type="entry name" value="FAD/NAD(P)-binding domain"/>
    <property type="match status" value="1"/>
</dbReference>
<evidence type="ECO:0000313" key="3">
    <source>
        <dbReference type="Proteomes" id="UP001139157"/>
    </source>
</evidence>
<dbReference type="PRINTS" id="PR00420">
    <property type="entry name" value="RNGMNOXGNASE"/>
</dbReference>
<protein>
    <submittedName>
        <fullName evidence="2">FAD-dependent monooxygenase</fullName>
    </submittedName>
</protein>
<proteinExistence type="predicted"/>